<dbReference type="Pfam" id="PF07690">
    <property type="entry name" value="MFS_1"/>
    <property type="match status" value="1"/>
</dbReference>
<evidence type="ECO:0000256" key="8">
    <source>
        <dbReference type="SAM" id="Phobius"/>
    </source>
</evidence>
<keyword evidence="2" id="KW-0813">Transport</keyword>
<dbReference type="GO" id="GO:0016020">
    <property type="term" value="C:membrane"/>
    <property type="evidence" value="ECO:0007669"/>
    <property type="project" value="UniProtKB-SubCell"/>
</dbReference>
<dbReference type="VEuPathDB" id="TriTrypDB:LDHU3_22.1380"/>
<evidence type="ECO:0000256" key="3">
    <source>
        <dbReference type="ARBA" id="ARBA00022692"/>
    </source>
</evidence>
<protein>
    <submittedName>
        <fullName evidence="11">Major Facilitator Superfamily protein</fullName>
    </submittedName>
</protein>
<dbReference type="InterPro" id="IPR010920">
    <property type="entry name" value="LSM_dom_sf"/>
</dbReference>
<evidence type="ECO:0000256" key="1">
    <source>
        <dbReference type="ARBA" id="ARBA00004141"/>
    </source>
</evidence>
<dbReference type="VEuPathDB" id="TriTrypDB:LdCL_220016100"/>
<feature type="transmembrane region" description="Helical" evidence="8">
    <location>
        <begin position="438"/>
        <end position="465"/>
    </location>
</feature>
<dbReference type="InterPro" id="IPR020846">
    <property type="entry name" value="MFS_dom"/>
</dbReference>
<dbReference type="Pfam" id="PF01423">
    <property type="entry name" value="LSM"/>
    <property type="match status" value="1"/>
</dbReference>
<dbReference type="InterPro" id="IPR036259">
    <property type="entry name" value="MFS_trans_sf"/>
</dbReference>
<evidence type="ECO:0000259" key="9">
    <source>
        <dbReference type="PROSITE" id="PS50850"/>
    </source>
</evidence>
<feature type="domain" description="Sm" evidence="10">
    <location>
        <begin position="956"/>
        <end position="1028"/>
    </location>
</feature>
<feature type="transmembrane region" description="Helical" evidence="8">
    <location>
        <begin position="505"/>
        <end position="525"/>
    </location>
</feature>
<feature type="region of interest" description="Disordered" evidence="7">
    <location>
        <begin position="796"/>
        <end position="815"/>
    </location>
</feature>
<dbReference type="PANTHER" id="PTHR23505:SF9">
    <property type="entry name" value="PROTEIN, PUTATIVE-RELATED"/>
    <property type="match status" value="1"/>
</dbReference>
<sequence>MLGAKPAARSERLFKEGLGIAPGVVGVNPTTATSSNANGDCRSISASVINNGSARRSDRDGVRGFGVVDNLDSATVPTLHARNVSAPDDAPTSSASRLLDSSVPVDQETVYCNLWLFIWLKTIGSFDSGAFSAALGAPNGISETWDLSTKLQGALTSSVFLGNVLGCPLAGHLFSRYDEKRVLCTALIVHTLFTFLYAAFPIYGVALLNRFFIGISLSFIVVYTPVWVDEFAPKNRQSVWMASHNAGVPLGIMLGYLLAAGPPAFTSSISWSWSFYIKCVLMVPTVVYVARSDARSINTRKASGGGGDSKGYDDGGDGNHAGDSGAVSACVVSGEGPNGVASAMVASLPVATANARASAPAGTLRSTSWEVSMAQPLRKLADRALATIRNLYSSMAPLFSNVVYMCSVVSLTSLYFVATGLQNFVTQYLREPPFNASMAIIMVGFGTAVILAPVCGVIAGGILLDRIGGYKRNLRRVAFFVLAWGVCAVLFSVICIFVRTTRDFLLVMSVVLFCGGAIVPPGAGLTMASLPDHLRSIGAAFSQTIYNLLGNFSGPLVCGWVADATGSLRYGIITLLLSSALGVVPIVGIVHFAFYGGGSGIGSAMNALIGSSGDDGAGVATEVVAQDEEDDEVLEMQGSALVAEKDDVVAAAVLGGHVYGRDGAKVLADAITMQNGKLTASPATASMRSGAAGSTLEVQIKSPLQVCQPLAAVRRMSSDSGRGTACNEKAAVPLLLRSSAHSLTSPALPACSFRTPSTPAAVSPAAASLPLMTPPTQPSRIAAAGPTCDMSGLLRGPGTARPVAPARTSSSTREAAELPAALSLNYAGRRGEQQKADLVLMNLEVEATRVMSLPNQHAFGIDLVRAWLDNGVQEPNLPPRPSSRSLSRSIGEAGVAHPPHMELLPTHIANSSLASLGSAGAAAPTPPHHCSTLSQRHCNNLSWFAERLPTNASSGTLITFLQQLRGTLVEIELKNASIVSGEIAYVDANMNTYMSHAKITSKGKNPVEVEEYMVRGSTIRYIIMPESLNTYDILKQASTKKNGASKK</sequence>
<dbReference type="SUPFAM" id="SSF50182">
    <property type="entry name" value="Sm-like ribonucleoproteins"/>
    <property type="match status" value="1"/>
</dbReference>
<dbReference type="VEuPathDB" id="TriTrypDB:LdBPK_220880.1"/>
<feature type="transmembrane region" description="Helical" evidence="8">
    <location>
        <begin position="271"/>
        <end position="290"/>
    </location>
</feature>
<dbReference type="InterPro" id="IPR011701">
    <property type="entry name" value="MFS"/>
</dbReference>
<feature type="transmembrane region" description="Helical" evidence="8">
    <location>
        <begin position="240"/>
        <end position="259"/>
    </location>
</feature>
<name>A0A504XDI3_LEIDO</name>
<comment type="subcellular location">
    <subcellularLocation>
        <location evidence="1">Membrane</location>
        <topology evidence="1">Multi-pass membrane protein</topology>
    </subcellularLocation>
</comment>
<gene>
    <name evidence="11" type="ORF">CGC21_2230</name>
</gene>
<dbReference type="PROSITE" id="PS52002">
    <property type="entry name" value="SM"/>
    <property type="match status" value="1"/>
</dbReference>
<evidence type="ECO:0000256" key="2">
    <source>
        <dbReference type="ARBA" id="ARBA00022448"/>
    </source>
</evidence>
<evidence type="ECO:0000256" key="6">
    <source>
        <dbReference type="ARBA" id="ARBA00024338"/>
    </source>
</evidence>
<dbReference type="PANTHER" id="PTHR23505">
    <property type="entry name" value="SPINSTER"/>
    <property type="match status" value="1"/>
</dbReference>
<dbReference type="GO" id="GO:0000387">
    <property type="term" value="P:spliceosomal snRNP assembly"/>
    <property type="evidence" value="ECO:0007669"/>
    <property type="project" value="InterPro"/>
</dbReference>
<dbReference type="SUPFAM" id="SSF103473">
    <property type="entry name" value="MFS general substrate transporter"/>
    <property type="match status" value="1"/>
</dbReference>
<evidence type="ECO:0000256" key="7">
    <source>
        <dbReference type="SAM" id="MobiDB-lite"/>
    </source>
</evidence>
<feature type="transmembrane region" description="Helical" evidence="8">
    <location>
        <begin position="568"/>
        <end position="595"/>
    </location>
</feature>
<dbReference type="Gene3D" id="1.20.1250.20">
    <property type="entry name" value="MFS general substrate transporter like domains"/>
    <property type="match status" value="2"/>
</dbReference>
<dbReference type="InterPro" id="IPR001163">
    <property type="entry name" value="Sm_dom_euk/arc"/>
</dbReference>
<evidence type="ECO:0000256" key="4">
    <source>
        <dbReference type="ARBA" id="ARBA00022989"/>
    </source>
</evidence>
<organism evidence="11 12">
    <name type="scientific">Leishmania donovani</name>
    <dbReference type="NCBI Taxonomy" id="5661"/>
    <lineage>
        <taxon>Eukaryota</taxon>
        <taxon>Discoba</taxon>
        <taxon>Euglenozoa</taxon>
        <taxon>Kinetoplastea</taxon>
        <taxon>Metakinetoplastina</taxon>
        <taxon>Trypanosomatida</taxon>
        <taxon>Trypanosomatidae</taxon>
        <taxon>Leishmaniinae</taxon>
        <taxon>Leishmania</taxon>
    </lineage>
</organism>
<comment type="caution">
    <text evidence="11">The sequence shown here is derived from an EMBL/GenBank/DDBJ whole genome shotgun (WGS) entry which is preliminary data.</text>
</comment>
<dbReference type="AlphaFoldDB" id="A0A504XDI3"/>
<feature type="transmembrane region" description="Helical" evidence="8">
    <location>
        <begin position="182"/>
        <end position="205"/>
    </location>
</feature>
<dbReference type="VEuPathDB" id="TriTrypDB:LdCL_220016200"/>
<feature type="transmembrane region" description="Helical" evidence="8">
    <location>
        <begin position="211"/>
        <end position="228"/>
    </location>
</feature>
<comment type="similarity">
    <text evidence="6">Belongs to the major facilitator superfamily. Spinster (TC 2.A.1.49) family.</text>
</comment>
<dbReference type="CDD" id="cd06174">
    <property type="entry name" value="MFS"/>
    <property type="match status" value="1"/>
</dbReference>
<dbReference type="VEuPathDB" id="TriTrypDB:LDHU3_22.1390"/>
<proteinExistence type="inferred from homology"/>
<evidence type="ECO:0000259" key="10">
    <source>
        <dbReference type="PROSITE" id="PS52002"/>
    </source>
</evidence>
<reference evidence="12" key="1">
    <citation type="submission" date="2019-02" db="EMBL/GenBank/DDBJ databases">
        <title>FDA dAtabase for Regulatory Grade micrObial Sequences (FDA-ARGOS): Supporting development and validation of Infectious Disease Dx tests.</title>
        <authorList>
            <person name="Duncan R."/>
            <person name="Fisher C."/>
            <person name="Tallon L."/>
            <person name="Sadzewicz L."/>
            <person name="Sengamalay N."/>
            <person name="Ott S."/>
            <person name="Godinez A."/>
            <person name="Nagaraj S."/>
            <person name="Vavikolanu K."/>
            <person name="Nadendla S."/>
            <person name="Aluvathingal J."/>
            <person name="Sichtig H."/>
        </authorList>
    </citation>
    <scope>NUCLEOTIDE SEQUENCE [LARGE SCALE GENOMIC DNA]</scope>
    <source>
        <strain evidence="12">FDAARGOS_361</strain>
    </source>
</reference>
<dbReference type="PROSITE" id="PS50850">
    <property type="entry name" value="MFS"/>
    <property type="match status" value="1"/>
</dbReference>
<dbReference type="GO" id="GO:0022857">
    <property type="term" value="F:transmembrane transporter activity"/>
    <property type="evidence" value="ECO:0007669"/>
    <property type="project" value="InterPro"/>
</dbReference>
<dbReference type="InterPro" id="IPR047575">
    <property type="entry name" value="Sm"/>
</dbReference>
<dbReference type="Gene3D" id="2.30.30.100">
    <property type="match status" value="1"/>
</dbReference>
<dbReference type="GO" id="GO:0003723">
    <property type="term" value="F:RNA binding"/>
    <property type="evidence" value="ECO:0007669"/>
    <property type="project" value="InterPro"/>
</dbReference>
<dbReference type="InterPro" id="IPR044770">
    <property type="entry name" value="MFS_spinster-like"/>
</dbReference>
<evidence type="ECO:0000256" key="5">
    <source>
        <dbReference type="ARBA" id="ARBA00023136"/>
    </source>
</evidence>
<dbReference type="VEuPathDB" id="TriTrypDB:LdBPK_220870.1"/>
<dbReference type="EMBL" id="RHLC01000024">
    <property type="protein sequence ID" value="TPP46976.1"/>
    <property type="molecule type" value="Genomic_DNA"/>
</dbReference>
<dbReference type="CDD" id="cd01724">
    <property type="entry name" value="Sm_D1"/>
    <property type="match status" value="1"/>
</dbReference>
<feature type="region of interest" description="Disordered" evidence="7">
    <location>
        <begin position="299"/>
        <end position="318"/>
    </location>
</feature>
<feature type="transmembrane region" description="Helical" evidence="8">
    <location>
        <begin position="477"/>
        <end position="499"/>
    </location>
</feature>
<keyword evidence="4 8" id="KW-1133">Transmembrane helix</keyword>
<dbReference type="Proteomes" id="UP000318447">
    <property type="component" value="Unassembled WGS sequence"/>
</dbReference>
<accession>A0A504XDI3</accession>
<feature type="transmembrane region" description="Helical" evidence="8">
    <location>
        <begin position="398"/>
        <end position="418"/>
    </location>
</feature>
<keyword evidence="5 8" id="KW-0472">Membrane</keyword>
<evidence type="ECO:0000313" key="11">
    <source>
        <dbReference type="EMBL" id="TPP46976.1"/>
    </source>
</evidence>
<dbReference type="InterPro" id="IPR034102">
    <property type="entry name" value="Sm_D1"/>
</dbReference>
<feature type="domain" description="Major facilitator superfamily (MFS) profile" evidence="9">
    <location>
        <begin position="113"/>
        <end position="597"/>
    </location>
</feature>
<evidence type="ECO:0000313" key="12">
    <source>
        <dbReference type="Proteomes" id="UP000318447"/>
    </source>
</evidence>
<keyword evidence="3 8" id="KW-0812">Transmembrane</keyword>
<dbReference type="SMART" id="SM00651">
    <property type="entry name" value="Sm"/>
    <property type="match status" value="1"/>
</dbReference>